<dbReference type="Proteomes" id="UP001189429">
    <property type="component" value="Unassembled WGS sequence"/>
</dbReference>
<feature type="compositionally biased region" description="Low complexity" evidence="1">
    <location>
        <begin position="116"/>
        <end position="143"/>
    </location>
</feature>
<sequence>LVRGGFESGSALSGWGPRLHVAALPPRCSARAARAAAARLPSAAAGVAAAGPVRRARGGLHRVLRAAVADFRARPRVSLHPLCAILGPVLVLVLAQPSLVFRGSIGRPAACTTWGPSRSAAAAAPPRRPSRAPIAAPRGSRSATAVRSWQMGKDLLANPIDASEMFDRWVEELCPEVCAHFRRFPYFRSFGRIGRRHPLTGFTTRYAAYTVCLFKMFAHMAATASAQLYLYSRSVSGAILNGGPTPWDDYVDAFIDYDSVPRFLQFVEDEGNIFHSDVELVCERTDARGNLGNALKCYAKQGLHVQHATDYPWPYVDIFIYKISVKNETRMITPCSIAGVTSGQAFNADDYFSTSPYFFGGICLFGPHPRVMQGRHESQQCKMSAYNNRLERVVGESTMLHCCKLMQKLPFVHRASDGHVIISNGVEDLRLWSSPLNDFVREGP</sequence>
<name>A0ABN9RRU2_9DINO</name>
<dbReference type="EMBL" id="CAUYUJ010007125">
    <property type="protein sequence ID" value="CAK0819662.1"/>
    <property type="molecule type" value="Genomic_DNA"/>
</dbReference>
<protein>
    <submittedName>
        <fullName evidence="2">Uncharacterized protein</fullName>
    </submittedName>
</protein>
<feature type="region of interest" description="Disordered" evidence="1">
    <location>
        <begin position="115"/>
        <end position="143"/>
    </location>
</feature>
<reference evidence="2" key="1">
    <citation type="submission" date="2023-10" db="EMBL/GenBank/DDBJ databases">
        <authorList>
            <person name="Chen Y."/>
            <person name="Shah S."/>
            <person name="Dougan E. K."/>
            <person name="Thang M."/>
            <person name="Chan C."/>
        </authorList>
    </citation>
    <scope>NUCLEOTIDE SEQUENCE [LARGE SCALE GENOMIC DNA]</scope>
</reference>
<organism evidence="2 3">
    <name type="scientific">Prorocentrum cordatum</name>
    <dbReference type="NCBI Taxonomy" id="2364126"/>
    <lineage>
        <taxon>Eukaryota</taxon>
        <taxon>Sar</taxon>
        <taxon>Alveolata</taxon>
        <taxon>Dinophyceae</taxon>
        <taxon>Prorocentrales</taxon>
        <taxon>Prorocentraceae</taxon>
        <taxon>Prorocentrum</taxon>
    </lineage>
</organism>
<feature type="non-terminal residue" evidence="2">
    <location>
        <position position="1"/>
    </location>
</feature>
<proteinExistence type="predicted"/>
<keyword evidence="3" id="KW-1185">Reference proteome</keyword>
<evidence type="ECO:0000313" key="3">
    <source>
        <dbReference type="Proteomes" id="UP001189429"/>
    </source>
</evidence>
<evidence type="ECO:0000313" key="2">
    <source>
        <dbReference type="EMBL" id="CAK0819662.1"/>
    </source>
</evidence>
<gene>
    <name evidence="2" type="ORF">PCOR1329_LOCUS21603</name>
</gene>
<evidence type="ECO:0000256" key="1">
    <source>
        <dbReference type="SAM" id="MobiDB-lite"/>
    </source>
</evidence>
<accession>A0ABN9RRU2</accession>
<comment type="caution">
    <text evidence="2">The sequence shown here is derived from an EMBL/GenBank/DDBJ whole genome shotgun (WGS) entry which is preliminary data.</text>
</comment>